<dbReference type="SUPFAM" id="SSF46785">
    <property type="entry name" value="Winged helix' DNA-binding domain"/>
    <property type="match status" value="1"/>
</dbReference>
<dbReference type="Pfam" id="PF00392">
    <property type="entry name" value="GntR"/>
    <property type="match status" value="1"/>
</dbReference>
<dbReference type="InterPro" id="IPR000524">
    <property type="entry name" value="Tscrpt_reg_HTH_GntR"/>
</dbReference>
<name>A0A0E4H6G5_9BACL</name>
<evidence type="ECO:0000259" key="4">
    <source>
        <dbReference type="PROSITE" id="PS50949"/>
    </source>
</evidence>
<dbReference type="PROSITE" id="PS50949">
    <property type="entry name" value="HTH_GNTR"/>
    <property type="match status" value="1"/>
</dbReference>
<dbReference type="AlphaFoldDB" id="A0A0E4H6G5"/>
<gene>
    <name evidence="5" type="ORF">PRIO_0343</name>
</gene>
<evidence type="ECO:0000256" key="1">
    <source>
        <dbReference type="ARBA" id="ARBA00023015"/>
    </source>
</evidence>
<dbReference type="Proteomes" id="UP000033163">
    <property type="component" value="Chromosome I"/>
</dbReference>
<keyword evidence="3" id="KW-0804">Transcription</keyword>
<dbReference type="HOGENOM" id="CLU_017584_5_1_9"/>
<dbReference type="SUPFAM" id="SSF48008">
    <property type="entry name" value="GntR ligand-binding domain-like"/>
    <property type="match status" value="1"/>
</dbReference>
<feature type="domain" description="HTH gntR-type" evidence="4">
    <location>
        <begin position="8"/>
        <end position="75"/>
    </location>
</feature>
<dbReference type="InterPro" id="IPR036388">
    <property type="entry name" value="WH-like_DNA-bd_sf"/>
</dbReference>
<dbReference type="PATRIC" id="fig|1073571.4.peg.332"/>
<sequence length="226" mass="25849">MSRIPTFVTASEHVYSILKQWVLSGELAPGERIDQDAVASRLGVSKMPVRSALDKLAAQDLVLLHSHRGVTVTPLSAQHLEDIYLVRCNLEGLAVQLATELLKPEDVTLLNNMIQKQEDLANHRNPDTEAILAANREFHLFIYSLAQRPVLLSIIERLWEQSERYRRILLIQPGMVDGSLNEHRRLVELMTHRQAEEASRFLVEHNRKTQQVVLSVMHNNENSEER</sequence>
<dbReference type="Gene3D" id="1.10.10.10">
    <property type="entry name" value="Winged helix-like DNA-binding domain superfamily/Winged helix DNA-binding domain"/>
    <property type="match status" value="1"/>
</dbReference>
<dbReference type="PANTHER" id="PTHR43537:SF5">
    <property type="entry name" value="UXU OPERON TRANSCRIPTIONAL REGULATOR"/>
    <property type="match status" value="1"/>
</dbReference>
<evidence type="ECO:0000313" key="5">
    <source>
        <dbReference type="EMBL" id="CQR51596.1"/>
    </source>
</evidence>
<dbReference type="Gene3D" id="1.20.120.530">
    <property type="entry name" value="GntR ligand-binding domain-like"/>
    <property type="match status" value="1"/>
</dbReference>
<dbReference type="EMBL" id="LN831776">
    <property type="protein sequence ID" value="CQR51596.1"/>
    <property type="molecule type" value="Genomic_DNA"/>
</dbReference>
<dbReference type="InterPro" id="IPR036390">
    <property type="entry name" value="WH_DNA-bd_sf"/>
</dbReference>
<reference evidence="6" key="1">
    <citation type="submission" date="2015-03" db="EMBL/GenBank/DDBJ databases">
        <authorList>
            <person name="Wibberg D."/>
        </authorList>
    </citation>
    <scope>NUCLEOTIDE SEQUENCE [LARGE SCALE GENOMIC DNA]</scope>
</reference>
<dbReference type="SMART" id="SM00345">
    <property type="entry name" value="HTH_GNTR"/>
    <property type="match status" value="1"/>
</dbReference>
<dbReference type="InterPro" id="IPR008920">
    <property type="entry name" value="TF_FadR/GntR_C"/>
</dbReference>
<organism evidence="5 6">
    <name type="scientific">Paenibacillus riograndensis SBR5</name>
    <dbReference type="NCBI Taxonomy" id="1073571"/>
    <lineage>
        <taxon>Bacteria</taxon>
        <taxon>Bacillati</taxon>
        <taxon>Bacillota</taxon>
        <taxon>Bacilli</taxon>
        <taxon>Bacillales</taxon>
        <taxon>Paenibacillaceae</taxon>
        <taxon>Paenibacillus</taxon>
        <taxon>Paenibacillus sonchi group</taxon>
    </lineage>
</organism>
<dbReference type="RefSeq" id="WP_020426516.1">
    <property type="nucleotide sequence ID" value="NZ_AGBD01000153.1"/>
</dbReference>
<dbReference type="PANTHER" id="PTHR43537">
    <property type="entry name" value="TRANSCRIPTIONAL REGULATOR, GNTR FAMILY"/>
    <property type="match status" value="1"/>
</dbReference>
<evidence type="ECO:0000313" key="6">
    <source>
        <dbReference type="Proteomes" id="UP000033163"/>
    </source>
</evidence>
<keyword evidence="2" id="KW-0238">DNA-binding</keyword>
<dbReference type="GO" id="GO:0003700">
    <property type="term" value="F:DNA-binding transcription factor activity"/>
    <property type="evidence" value="ECO:0007669"/>
    <property type="project" value="InterPro"/>
</dbReference>
<keyword evidence="1" id="KW-0805">Transcription regulation</keyword>
<dbReference type="InterPro" id="IPR011711">
    <property type="entry name" value="GntR_C"/>
</dbReference>
<dbReference type="SMART" id="SM00895">
    <property type="entry name" value="FCD"/>
    <property type="match status" value="1"/>
</dbReference>
<evidence type="ECO:0000256" key="2">
    <source>
        <dbReference type="ARBA" id="ARBA00023125"/>
    </source>
</evidence>
<dbReference type="GO" id="GO:0003677">
    <property type="term" value="F:DNA binding"/>
    <property type="evidence" value="ECO:0007669"/>
    <property type="project" value="UniProtKB-KW"/>
</dbReference>
<protein>
    <recommendedName>
        <fullName evidence="4">HTH gntR-type domain-containing protein</fullName>
    </recommendedName>
</protein>
<evidence type="ECO:0000256" key="3">
    <source>
        <dbReference type="ARBA" id="ARBA00023163"/>
    </source>
</evidence>
<dbReference type="KEGG" id="pri:PRIO_0343"/>
<proteinExistence type="predicted"/>
<accession>A0A0E4H6G5</accession>
<dbReference type="Pfam" id="PF07729">
    <property type="entry name" value="FCD"/>
    <property type="match status" value="1"/>
</dbReference>